<dbReference type="Gene3D" id="3.40.630.10">
    <property type="entry name" value="Zn peptidases"/>
    <property type="match status" value="1"/>
</dbReference>
<organism evidence="3 4">
    <name type="scientific">Polaribacter porphyrae</name>
    <dbReference type="NCBI Taxonomy" id="1137780"/>
    <lineage>
        <taxon>Bacteria</taxon>
        <taxon>Pseudomonadati</taxon>
        <taxon>Bacteroidota</taxon>
        <taxon>Flavobacteriia</taxon>
        <taxon>Flavobacteriales</taxon>
        <taxon>Flavobacteriaceae</taxon>
    </lineage>
</organism>
<dbReference type="GO" id="GO:0008270">
    <property type="term" value="F:zinc ion binding"/>
    <property type="evidence" value="ECO:0007669"/>
    <property type="project" value="InterPro"/>
</dbReference>
<keyword evidence="3" id="KW-0645">Protease</keyword>
<keyword evidence="3" id="KW-0121">Carboxypeptidase</keyword>
<evidence type="ECO:0000313" key="4">
    <source>
        <dbReference type="Proteomes" id="UP000238882"/>
    </source>
</evidence>
<sequence length="352" mass="40770">MEILSVQFLEEIFNQQKEKNLFGKWITFNDIKDLFNKHKEHFIVQQIGFSEQDRPIFSLKTGTGKKKILLWSQMHGNESTGTKALFDILNCFSNSSNNVFKTILEECTLLFLPMLNPDGSEAYTRVNANNIDLNRDAVDKVAIESKLLREILEKFNPKFCFNLHDQRTIFGVEGTKNPATISFLAPSEEKTRALTGGRIQTMNVIVAMNTMLQNFIPNHIGRYTDEFYPTATGDNFQKLGYNTVLIESGHYPKDYDREKTREFTFYSILQGIYHIATSQEFIAYKAYFSIPNNTKIFYDVIHRHQNSRNDVAFQYKDEIIDSKLVSSLEKVDEKDIFNKIGHSEIVFVDKKN</sequence>
<dbReference type="SUPFAM" id="SSF53187">
    <property type="entry name" value="Zn-dependent exopeptidases"/>
    <property type="match status" value="1"/>
</dbReference>
<dbReference type="EMBL" id="MSCN01000001">
    <property type="protein sequence ID" value="PQJ78358.1"/>
    <property type="molecule type" value="Genomic_DNA"/>
</dbReference>
<keyword evidence="3" id="KW-0378">Hydrolase</keyword>
<comment type="caution">
    <text evidence="1">Lacks conserved residue(s) required for the propagation of feature annotation.</text>
</comment>
<dbReference type="RefSeq" id="WP_105014942.1">
    <property type="nucleotide sequence ID" value="NZ_MSCN01000001.1"/>
</dbReference>
<evidence type="ECO:0000259" key="2">
    <source>
        <dbReference type="PROSITE" id="PS52035"/>
    </source>
</evidence>
<comment type="caution">
    <text evidence="3">The sequence shown here is derived from an EMBL/GenBank/DDBJ whole genome shotgun (WGS) entry which is preliminary data.</text>
</comment>
<dbReference type="GO" id="GO:0004181">
    <property type="term" value="F:metallocarboxypeptidase activity"/>
    <property type="evidence" value="ECO:0007669"/>
    <property type="project" value="InterPro"/>
</dbReference>
<accession>A0A2S7WL82</accession>
<protein>
    <submittedName>
        <fullName evidence="3">Zinc carboxypeptidase</fullName>
    </submittedName>
</protein>
<dbReference type="PROSITE" id="PS52035">
    <property type="entry name" value="PEPTIDASE_M14"/>
    <property type="match status" value="1"/>
</dbReference>
<feature type="domain" description="Peptidase M14" evidence="2">
    <location>
        <begin position="17"/>
        <end position="275"/>
    </location>
</feature>
<dbReference type="Pfam" id="PF00246">
    <property type="entry name" value="Peptidase_M14"/>
    <property type="match status" value="1"/>
</dbReference>
<proteinExistence type="inferred from homology"/>
<name>A0A2S7WL82_9FLAO</name>
<dbReference type="Proteomes" id="UP000238882">
    <property type="component" value="Unassembled WGS sequence"/>
</dbReference>
<comment type="similarity">
    <text evidence="1">Belongs to the peptidase M14 family.</text>
</comment>
<evidence type="ECO:0000256" key="1">
    <source>
        <dbReference type="PROSITE-ProRule" id="PRU01379"/>
    </source>
</evidence>
<dbReference type="OrthoDB" id="1119199at2"/>
<dbReference type="InterPro" id="IPR000834">
    <property type="entry name" value="Peptidase_M14"/>
</dbReference>
<dbReference type="AlphaFoldDB" id="A0A2S7WL82"/>
<dbReference type="GO" id="GO:0006508">
    <property type="term" value="P:proteolysis"/>
    <property type="evidence" value="ECO:0007669"/>
    <property type="project" value="InterPro"/>
</dbReference>
<evidence type="ECO:0000313" key="3">
    <source>
        <dbReference type="EMBL" id="PQJ78358.1"/>
    </source>
</evidence>
<gene>
    <name evidence="3" type="ORF">BTO18_03755</name>
</gene>
<reference evidence="3 4" key="1">
    <citation type="submission" date="2016-12" db="EMBL/GenBank/DDBJ databases">
        <title>Trade-off between light-utilization and light-protection in marine flavobacteria.</title>
        <authorList>
            <person name="Kumagai Y."/>
            <person name="Yoshizawa S."/>
            <person name="Kogure K."/>
            <person name="Iwasaki W."/>
        </authorList>
    </citation>
    <scope>NUCLEOTIDE SEQUENCE [LARGE SCALE GENOMIC DNA]</scope>
    <source>
        <strain evidence="3 4">NBRC 108759</strain>
    </source>
</reference>
<keyword evidence="4" id="KW-1185">Reference proteome</keyword>